<name>A0A0H5DPM5_9BACT</name>
<organism evidence="2 3">
    <name type="scientific">Estrella lausannensis</name>
    <dbReference type="NCBI Taxonomy" id="483423"/>
    <lineage>
        <taxon>Bacteria</taxon>
        <taxon>Pseudomonadati</taxon>
        <taxon>Chlamydiota</taxon>
        <taxon>Chlamydiia</taxon>
        <taxon>Parachlamydiales</taxon>
        <taxon>Candidatus Criblamydiaceae</taxon>
        <taxon>Estrella</taxon>
    </lineage>
</organism>
<sequence>MKTRRYFYSETISAFCEQDQNFILGELASRNSFSLEEMQRNAWQTQIIKLKEWLHGIEGHILFEYTIPRMGKRIDCVIISGAVIFALEFKVGATKYGAHALTQVMDYALDLKNFHLASHQAHIIPILVSTEAIDKPFQVEFYADKIAKPLLTNGQSLKNIILECTSKIQEPDITAEFWINSPYSPTPTIIEAAQALYQNHSVEEISRSDAGAFNLSKTATSIAEVIRYSKENGIKSICFLTGVPGAGKTLAGLNLACSSRDVLNSEHAVFLSGNGPLVKVLQEALARNEVEMLEKKGTKISKAESLRKARLFIQNIHLFRDEGIKSKEQPKEHVVIFDEAQRAWDLKQTKNFMQTKKGISSFNQSEPEFLISLMDRHQDWATIICLIGGGQEINKGEAGIQEWFKALEQSFPHWSIYASSKIVDQEYAQAQNPFSETIKNRVNLVDELHLDTCIRSFRSEKVATFVAATLNGEVDTAKRLYHEFEQNYPIVITRCLQKAKKWLRQKARGSERYGLIASSSAIRLKPYGINVKQKVDPTHWFLNHSEDIRSSYYLEDVATEFDIQGLELDWTCLSWDADLRHDGSKWVPKDFRGTSWQNIKDINAQTYLKNSYRVLLTRARQGMVIFIPPGDQEDQTRPPSFYDHTYNYLASIGIQELN</sequence>
<gene>
    <name evidence="2" type="ORF">ELAC_0603</name>
</gene>
<dbReference type="Proteomes" id="UP000220251">
    <property type="component" value="Unassembled WGS sequence"/>
</dbReference>
<protein>
    <recommendedName>
        <fullName evidence="1">Schlafen group 3-like DNA/RNA helicase domain-containing protein</fullName>
    </recommendedName>
</protein>
<keyword evidence="3" id="KW-1185">Reference proteome</keyword>
<feature type="domain" description="Schlafen group 3-like DNA/RNA helicase" evidence="1">
    <location>
        <begin position="235"/>
        <end position="628"/>
    </location>
</feature>
<dbReference type="InterPro" id="IPR027417">
    <property type="entry name" value="P-loop_NTPase"/>
</dbReference>
<dbReference type="Gene3D" id="3.40.50.300">
    <property type="entry name" value="P-loop containing nucleotide triphosphate hydrolases"/>
    <property type="match status" value="1"/>
</dbReference>
<dbReference type="OrthoDB" id="3193269at2"/>
<evidence type="ECO:0000313" key="2">
    <source>
        <dbReference type="EMBL" id="CRX37958.1"/>
    </source>
</evidence>
<proteinExistence type="predicted"/>
<evidence type="ECO:0000259" key="1">
    <source>
        <dbReference type="Pfam" id="PF09848"/>
    </source>
</evidence>
<dbReference type="RefSeq" id="WP_098037819.1">
    <property type="nucleotide sequence ID" value="NZ_CWGJ01000010.1"/>
</dbReference>
<dbReference type="InterPro" id="IPR018647">
    <property type="entry name" value="SLFN_3-like_DNA/RNA_helicase"/>
</dbReference>
<evidence type="ECO:0000313" key="3">
    <source>
        <dbReference type="Proteomes" id="UP000220251"/>
    </source>
</evidence>
<dbReference type="SUPFAM" id="SSF52540">
    <property type="entry name" value="P-loop containing nucleoside triphosphate hydrolases"/>
    <property type="match status" value="1"/>
</dbReference>
<accession>A0A0H5DPM5</accession>
<reference evidence="3" key="1">
    <citation type="submission" date="2015-06" db="EMBL/GenBank/DDBJ databases">
        <authorList>
            <person name="Bertelli C."/>
        </authorList>
    </citation>
    <scope>NUCLEOTIDE SEQUENCE [LARGE SCALE GENOMIC DNA]</scope>
    <source>
        <strain evidence="3">CRIB-30</strain>
    </source>
</reference>
<dbReference type="EMBL" id="CWGJ01000010">
    <property type="protein sequence ID" value="CRX37958.1"/>
    <property type="molecule type" value="Genomic_DNA"/>
</dbReference>
<dbReference type="AlphaFoldDB" id="A0A0H5DPM5"/>
<dbReference type="Pfam" id="PF09848">
    <property type="entry name" value="SLFN-g3_helicase"/>
    <property type="match status" value="1"/>
</dbReference>